<sequence length="109" mass="11729">MKHLSIVLACVAATHAYQVVICTFDGGASIGDVEWAIQHRKDELGLGGKGFWNGRVNTCDGEQVVSLCRSDAFSRIRTTKLEGIKEVACYPSGAVGFPVCNNVDCSKHN</sequence>
<protein>
    <submittedName>
        <fullName evidence="2">Uncharacterized protein</fullName>
    </submittedName>
</protein>
<dbReference type="InParanoid" id="A0A1E1LIQ5"/>
<evidence type="ECO:0000313" key="3">
    <source>
        <dbReference type="Proteomes" id="UP000178129"/>
    </source>
</evidence>
<keyword evidence="1" id="KW-0732">Signal</keyword>
<organism evidence="2 3">
    <name type="scientific">Rhynchosporium graminicola</name>
    <dbReference type="NCBI Taxonomy" id="2792576"/>
    <lineage>
        <taxon>Eukaryota</taxon>
        <taxon>Fungi</taxon>
        <taxon>Dikarya</taxon>
        <taxon>Ascomycota</taxon>
        <taxon>Pezizomycotina</taxon>
        <taxon>Leotiomycetes</taxon>
        <taxon>Helotiales</taxon>
        <taxon>Ploettnerulaceae</taxon>
        <taxon>Rhynchosporium</taxon>
    </lineage>
</organism>
<reference evidence="3" key="1">
    <citation type="submission" date="2016-03" db="EMBL/GenBank/DDBJ databases">
        <authorList>
            <person name="Ploux O."/>
        </authorList>
    </citation>
    <scope>NUCLEOTIDE SEQUENCE [LARGE SCALE GENOMIC DNA]</scope>
    <source>
        <strain evidence="3">UK7</strain>
    </source>
</reference>
<name>A0A1E1LIQ5_9HELO</name>
<dbReference type="Proteomes" id="UP000178129">
    <property type="component" value="Unassembled WGS sequence"/>
</dbReference>
<feature type="chain" id="PRO_5009447172" evidence="1">
    <location>
        <begin position="17"/>
        <end position="109"/>
    </location>
</feature>
<proteinExistence type="predicted"/>
<dbReference type="EMBL" id="FJUW01000055">
    <property type="protein sequence ID" value="CZT10411.1"/>
    <property type="molecule type" value="Genomic_DNA"/>
</dbReference>
<feature type="signal peptide" evidence="1">
    <location>
        <begin position="1"/>
        <end position="16"/>
    </location>
</feature>
<evidence type="ECO:0000256" key="1">
    <source>
        <dbReference type="SAM" id="SignalP"/>
    </source>
</evidence>
<accession>A0A1E1LIQ5</accession>
<dbReference type="AlphaFoldDB" id="A0A1E1LIQ5"/>
<gene>
    <name evidence="2" type="primary">NIP2_2</name>
    <name evidence="2" type="ORF">RCO7_12003</name>
</gene>
<keyword evidence="3" id="KW-1185">Reference proteome</keyword>
<comment type="caution">
    <text evidence="2">The sequence shown here is derived from an EMBL/GenBank/DDBJ whole genome shotgun (WGS) entry which is preliminary data.</text>
</comment>
<evidence type="ECO:0000313" key="2">
    <source>
        <dbReference type="EMBL" id="CZT10411.1"/>
    </source>
</evidence>